<reference evidence="1" key="1">
    <citation type="submission" date="2020-11" db="EMBL/GenBank/DDBJ databases">
        <authorList>
            <person name="Tran Van P."/>
        </authorList>
    </citation>
    <scope>NUCLEOTIDE SEQUENCE</scope>
</reference>
<accession>A0A7R9DGP4</accession>
<gene>
    <name evidence="1" type="ORF">TCEB3V08_LOCUS12096</name>
</gene>
<name>A0A7R9DGP4_TIMCR</name>
<evidence type="ECO:0000313" key="1">
    <source>
        <dbReference type="EMBL" id="CAD7414416.1"/>
    </source>
</evidence>
<dbReference type="EMBL" id="OC324667">
    <property type="protein sequence ID" value="CAD7414416.1"/>
    <property type="molecule type" value="Genomic_DNA"/>
</dbReference>
<organism evidence="1">
    <name type="scientific">Timema cristinae</name>
    <name type="common">Walking stick</name>
    <dbReference type="NCBI Taxonomy" id="61476"/>
    <lineage>
        <taxon>Eukaryota</taxon>
        <taxon>Metazoa</taxon>
        <taxon>Ecdysozoa</taxon>
        <taxon>Arthropoda</taxon>
        <taxon>Hexapoda</taxon>
        <taxon>Insecta</taxon>
        <taxon>Pterygota</taxon>
        <taxon>Neoptera</taxon>
        <taxon>Polyneoptera</taxon>
        <taxon>Phasmatodea</taxon>
        <taxon>Timematodea</taxon>
        <taxon>Timematoidea</taxon>
        <taxon>Timematidae</taxon>
        <taxon>Timema</taxon>
    </lineage>
</organism>
<proteinExistence type="predicted"/>
<protein>
    <submittedName>
        <fullName evidence="1">Uncharacterized protein</fullName>
    </submittedName>
</protein>
<sequence length="41" mass="4772">MAAADRFSMKLEHSHSSRYILSPLEMDLWRVILLNPTDLGR</sequence>
<dbReference type="AlphaFoldDB" id="A0A7R9DGP4"/>